<dbReference type="CDD" id="cd01389">
    <property type="entry name" value="HMG-box_ROX1-like"/>
    <property type="match status" value="1"/>
</dbReference>
<dbReference type="EMBL" id="JABCKI010000686">
    <property type="protein sequence ID" value="KAG5649823.1"/>
    <property type="molecule type" value="Genomic_DNA"/>
</dbReference>
<reference evidence="5" key="2">
    <citation type="submission" date="2021-10" db="EMBL/GenBank/DDBJ databases">
        <title>Phylogenomics reveals ancestral predisposition of the termite-cultivated fungus Termitomyces towards a domesticated lifestyle.</title>
        <authorList>
            <person name="Auxier B."/>
            <person name="Grum-Grzhimaylo A."/>
            <person name="Cardenas M.E."/>
            <person name="Lodge J.D."/>
            <person name="Laessoe T."/>
            <person name="Pedersen O."/>
            <person name="Smith M.E."/>
            <person name="Kuyper T.W."/>
            <person name="Franco-Molano E.A."/>
            <person name="Baroni T.J."/>
            <person name="Aanen D.K."/>
        </authorList>
    </citation>
    <scope>NUCLEOTIDE SEQUENCE</scope>
    <source>
        <strain evidence="5">D49</strain>
    </source>
</reference>
<dbReference type="PROSITE" id="PS50118">
    <property type="entry name" value="HMG_BOX_2"/>
    <property type="match status" value="1"/>
</dbReference>
<protein>
    <recommendedName>
        <fullName evidence="4">HMG box domain-containing protein</fullName>
    </recommendedName>
</protein>
<dbReference type="AlphaFoldDB" id="A0A9P7GGX7"/>
<comment type="caution">
    <text evidence="5">The sequence shown here is derived from an EMBL/GenBank/DDBJ whole genome shotgun (WGS) entry which is preliminary data.</text>
</comment>
<dbReference type="PANTHER" id="PTHR10270:SF161">
    <property type="entry name" value="SEX-DETERMINING REGION Y PROTEIN"/>
    <property type="match status" value="1"/>
</dbReference>
<keyword evidence="6" id="KW-1185">Reference proteome</keyword>
<dbReference type="PANTHER" id="PTHR10270">
    <property type="entry name" value="SOX TRANSCRIPTION FACTOR"/>
    <property type="match status" value="1"/>
</dbReference>
<dbReference type="Pfam" id="PF00505">
    <property type="entry name" value="HMG_box"/>
    <property type="match status" value="1"/>
</dbReference>
<dbReference type="InterPro" id="IPR050140">
    <property type="entry name" value="SRY-related_HMG-box_TF-like"/>
</dbReference>
<evidence type="ECO:0000259" key="4">
    <source>
        <dbReference type="PROSITE" id="PS50118"/>
    </source>
</evidence>
<evidence type="ECO:0000313" key="5">
    <source>
        <dbReference type="EMBL" id="KAG5649823.1"/>
    </source>
</evidence>
<keyword evidence="1 3" id="KW-0238">DNA-binding</keyword>
<keyword evidence="2" id="KW-0804">Transcription</keyword>
<dbReference type="InterPro" id="IPR036910">
    <property type="entry name" value="HMG_box_dom_sf"/>
</dbReference>
<evidence type="ECO:0000313" key="6">
    <source>
        <dbReference type="Proteomes" id="UP000717328"/>
    </source>
</evidence>
<proteinExistence type="predicted"/>
<gene>
    <name evidence="5" type="ORF">H0H81_001875</name>
</gene>
<dbReference type="SUPFAM" id="SSF47095">
    <property type="entry name" value="HMG-box"/>
    <property type="match status" value="1"/>
</dbReference>
<evidence type="ECO:0000256" key="3">
    <source>
        <dbReference type="PROSITE-ProRule" id="PRU00267"/>
    </source>
</evidence>
<dbReference type="GO" id="GO:0005634">
    <property type="term" value="C:nucleus"/>
    <property type="evidence" value="ECO:0007669"/>
    <property type="project" value="UniProtKB-UniRule"/>
</dbReference>
<dbReference type="InterPro" id="IPR009071">
    <property type="entry name" value="HMG_box_dom"/>
</dbReference>
<organism evidence="5 6">
    <name type="scientific">Sphagnurus paluster</name>
    <dbReference type="NCBI Taxonomy" id="117069"/>
    <lineage>
        <taxon>Eukaryota</taxon>
        <taxon>Fungi</taxon>
        <taxon>Dikarya</taxon>
        <taxon>Basidiomycota</taxon>
        <taxon>Agaricomycotina</taxon>
        <taxon>Agaricomycetes</taxon>
        <taxon>Agaricomycetidae</taxon>
        <taxon>Agaricales</taxon>
        <taxon>Tricholomatineae</taxon>
        <taxon>Lyophyllaceae</taxon>
        <taxon>Sphagnurus</taxon>
    </lineage>
</organism>
<sequence length="410" mass="44583">MFRTQGDISKMIAVLWKNASEEVRTEYARRAELEKVAHAAKYPDYRFRPAPKGEKKKKKQRVAEEAKVRAVRTQARAKKAKAQELVHSDAAPALRNAVVYPAVDVHGAQNANVGNAFTNRYLPEHATTHVRSSLSIFLYDVTTEHLEQGQIPADDLTLLAVEAYRVMMGEGHVDADATALDRFDLTSEAPSSHDSFVEFAPTDTTSTGPSATTFDSPVVLTGVSERNALDGPQVTLNAEGQLVLHIDGMTFQMPPAVPAASAQVASVDDSTPQYATQLIERPAYNLNASTAEIMPAGPSSQAPVFDSYGYQYGTQLQADDTHYVQDGLAPDYTYAAGPSFEFAADAYGFAPQYQPQHGFAVNGGYESTYIPANEENYDNTGMVSNNDAYKYCGEDALDAFLYSTAAPFMG</sequence>
<evidence type="ECO:0000256" key="1">
    <source>
        <dbReference type="ARBA" id="ARBA00023125"/>
    </source>
</evidence>
<dbReference type="Gene3D" id="1.10.30.10">
    <property type="entry name" value="High mobility group box domain"/>
    <property type="match status" value="1"/>
</dbReference>
<dbReference type="GO" id="GO:0001228">
    <property type="term" value="F:DNA-binding transcription activator activity, RNA polymerase II-specific"/>
    <property type="evidence" value="ECO:0007669"/>
    <property type="project" value="TreeGrafter"/>
</dbReference>
<dbReference type="GO" id="GO:0000978">
    <property type="term" value="F:RNA polymerase II cis-regulatory region sequence-specific DNA binding"/>
    <property type="evidence" value="ECO:0007669"/>
    <property type="project" value="TreeGrafter"/>
</dbReference>
<evidence type="ECO:0000256" key="2">
    <source>
        <dbReference type="ARBA" id="ARBA00023163"/>
    </source>
</evidence>
<feature type="DNA-binding region" description="HMG box" evidence="3">
    <location>
        <begin position="1"/>
        <end position="46"/>
    </location>
</feature>
<dbReference type="Proteomes" id="UP000717328">
    <property type="component" value="Unassembled WGS sequence"/>
</dbReference>
<name>A0A9P7GGX7_9AGAR</name>
<dbReference type="GO" id="GO:0030154">
    <property type="term" value="P:cell differentiation"/>
    <property type="evidence" value="ECO:0007669"/>
    <property type="project" value="TreeGrafter"/>
</dbReference>
<dbReference type="OrthoDB" id="6247875at2759"/>
<feature type="domain" description="HMG box" evidence="4">
    <location>
        <begin position="1"/>
        <end position="46"/>
    </location>
</feature>
<accession>A0A9P7GGX7</accession>
<reference evidence="5" key="1">
    <citation type="submission" date="2021-02" db="EMBL/GenBank/DDBJ databases">
        <authorList>
            <person name="Nieuwenhuis M."/>
            <person name="Van De Peppel L.J.J."/>
        </authorList>
    </citation>
    <scope>NUCLEOTIDE SEQUENCE</scope>
    <source>
        <strain evidence="5">D49</strain>
    </source>
</reference>
<keyword evidence="3" id="KW-0539">Nucleus</keyword>